<dbReference type="EMBL" id="JBHMBK010000045">
    <property type="protein sequence ID" value="MFB9690023.1"/>
    <property type="molecule type" value="Genomic_DNA"/>
</dbReference>
<dbReference type="Proteomes" id="UP001589535">
    <property type="component" value="Unassembled WGS sequence"/>
</dbReference>
<reference evidence="2 3" key="1">
    <citation type="submission" date="2024-09" db="EMBL/GenBank/DDBJ databases">
        <authorList>
            <person name="Sun Q."/>
            <person name="Mori K."/>
        </authorList>
    </citation>
    <scope>NUCLEOTIDE SEQUENCE [LARGE SCALE GENOMIC DNA]</scope>
    <source>
        <strain evidence="2 3">JCM 13852</strain>
    </source>
</reference>
<accession>A0ABV5UF53</accession>
<gene>
    <name evidence="2" type="ORF">ACFFTO_38110</name>
</gene>
<feature type="domain" description="YcaO" evidence="1">
    <location>
        <begin position="27"/>
        <end position="339"/>
    </location>
</feature>
<evidence type="ECO:0000313" key="2">
    <source>
        <dbReference type="EMBL" id="MFB9690023.1"/>
    </source>
</evidence>
<dbReference type="PROSITE" id="PS51664">
    <property type="entry name" value="YCAO"/>
    <property type="match status" value="1"/>
</dbReference>
<dbReference type="RefSeq" id="WP_378204740.1">
    <property type="nucleotide sequence ID" value="NZ_JBHMBK010000045.1"/>
</dbReference>
<dbReference type="PANTHER" id="PTHR37809">
    <property type="entry name" value="RIBOSOMAL PROTEIN S12 METHYLTHIOTRANSFERASE ACCESSORY FACTOR YCAO"/>
    <property type="match status" value="1"/>
</dbReference>
<dbReference type="InterPro" id="IPR003776">
    <property type="entry name" value="YcaO-like_dom"/>
</dbReference>
<dbReference type="Pfam" id="PF02624">
    <property type="entry name" value="YcaO"/>
    <property type="match status" value="1"/>
</dbReference>
<evidence type="ECO:0000259" key="1">
    <source>
        <dbReference type="PROSITE" id="PS51664"/>
    </source>
</evidence>
<name>A0ABV5UF53_9PSEU</name>
<comment type="caution">
    <text evidence="2">The sequence shown here is derived from an EMBL/GenBank/DDBJ whole genome shotgun (WGS) entry which is preliminary data.</text>
</comment>
<sequence>MSATPILDDQLYLGLDHVDARSGRFAGGACDDVPERAMVRAHGEATERASLIENGPLMVISRGEAVERGLSLFTPHEILEDAEDWVPARSATTGEAAGVPADAALLRRVSTKLRILPWRQSSVGTAAHPDRDVAGVSGILECLERQAIRRVWAGTVTLEPASERLAELIPPGLAKALADRQLVAHAWGVRETAPIHVTLVLVGRHDRAQATFGAGAGFTQGPALLHALHEAVMVRASLGNPVNRSEPEFLRGARSAGHQEAFLSFLRHLETPVGEASDPAAITPPELPAFVEERFGVAPLLIDVPSVNATAVVKAVIPSAEFLTPRSGGDYIVAPGYLE</sequence>
<proteinExistence type="predicted"/>
<protein>
    <submittedName>
        <fullName evidence="2">YcaO-like family protein</fullName>
    </submittedName>
</protein>
<keyword evidence="3" id="KW-1185">Reference proteome</keyword>
<evidence type="ECO:0000313" key="3">
    <source>
        <dbReference type="Proteomes" id="UP001589535"/>
    </source>
</evidence>
<dbReference type="PANTHER" id="PTHR37809:SF1">
    <property type="entry name" value="RIBOSOMAL PROTEIN S12 METHYLTHIOTRANSFERASE ACCESSORY FACTOR YCAO"/>
    <property type="match status" value="1"/>
</dbReference>
<dbReference type="Gene3D" id="3.30.1330.230">
    <property type="match status" value="1"/>
</dbReference>
<organism evidence="2 3">
    <name type="scientific">Amycolatopsis plumensis</name>
    <dbReference type="NCBI Taxonomy" id="236508"/>
    <lineage>
        <taxon>Bacteria</taxon>
        <taxon>Bacillati</taxon>
        <taxon>Actinomycetota</taxon>
        <taxon>Actinomycetes</taxon>
        <taxon>Pseudonocardiales</taxon>
        <taxon>Pseudonocardiaceae</taxon>
        <taxon>Amycolatopsis</taxon>
    </lineage>
</organism>